<name>A0A9D2MFT0_9FIRM</name>
<evidence type="ECO:0000256" key="4">
    <source>
        <dbReference type="ARBA" id="ARBA00022692"/>
    </source>
</evidence>
<dbReference type="AlphaFoldDB" id="A0A9D2MFT0"/>
<dbReference type="PANTHER" id="PTHR22926">
    <property type="entry name" value="PHOSPHO-N-ACETYLMURAMOYL-PENTAPEPTIDE-TRANSFERASE"/>
    <property type="match status" value="1"/>
</dbReference>
<evidence type="ECO:0000256" key="7">
    <source>
        <dbReference type="SAM" id="MobiDB-lite"/>
    </source>
</evidence>
<accession>A0A9D2MFT0</accession>
<feature type="transmembrane region" description="Helical" evidence="8">
    <location>
        <begin position="252"/>
        <end position="273"/>
    </location>
</feature>
<dbReference type="GO" id="GO:0005886">
    <property type="term" value="C:plasma membrane"/>
    <property type="evidence" value="ECO:0007669"/>
    <property type="project" value="UniProtKB-SubCell"/>
</dbReference>
<feature type="transmembrane region" description="Helical" evidence="8">
    <location>
        <begin position="279"/>
        <end position="299"/>
    </location>
</feature>
<dbReference type="EMBL" id="DWXX01000100">
    <property type="protein sequence ID" value="HJB59169.1"/>
    <property type="molecule type" value="Genomic_DNA"/>
</dbReference>
<feature type="transmembrane region" description="Helical" evidence="8">
    <location>
        <begin position="105"/>
        <end position="122"/>
    </location>
</feature>
<evidence type="ECO:0000256" key="5">
    <source>
        <dbReference type="ARBA" id="ARBA00022989"/>
    </source>
</evidence>
<evidence type="ECO:0000313" key="10">
    <source>
        <dbReference type="Proteomes" id="UP000824211"/>
    </source>
</evidence>
<evidence type="ECO:0000256" key="6">
    <source>
        <dbReference type="ARBA" id="ARBA00023136"/>
    </source>
</evidence>
<gene>
    <name evidence="9" type="ORF">H9771_05880</name>
</gene>
<dbReference type="InterPro" id="IPR000715">
    <property type="entry name" value="Glycosyl_transferase_4"/>
</dbReference>
<feature type="transmembrane region" description="Helical" evidence="8">
    <location>
        <begin position="69"/>
        <end position="93"/>
    </location>
</feature>
<comment type="caution">
    <text evidence="9">The sequence shown here is derived from an EMBL/GenBank/DDBJ whole genome shotgun (WGS) entry which is preliminary data.</text>
</comment>
<feature type="transmembrane region" description="Helical" evidence="8">
    <location>
        <begin position="170"/>
        <end position="191"/>
    </location>
</feature>
<keyword evidence="4 8" id="KW-0812">Transmembrane</keyword>
<dbReference type="GO" id="GO:0016780">
    <property type="term" value="F:phosphotransferase activity, for other substituted phosphate groups"/>
    <property type="evidence" value="ECO:0007669"/>
    <property type="project" value="InterPro"/>
</dbReference>
<protein>
    <submittedName>
        <fullName evidence="9">Glycosyl transferase family 4</fullName>
    </submittedName>
</protein>
<feature type="transmembrane region" description="Helical" evidence="8">
    <location>
        <begin position="203"/>
        <end position="219"/>
    </location>
</feature>
<comment type="subcellular location">
    <subcellularLocation>
        <location evidence="1">Cell membrane</location>
        <topology evidence="1">Multi-pass membrane protein</topology>
    </subcellularLocation>
</comment>
<dbReference type="GO" id="GO:0071555">
    <property type="term" value="P:cell wall organization"/>
    <property type="evidence" value="ECO:0007669"/>
    <property type="project" value="TreeGrafter"/>
</dbReference>
<sequence length="347" mass="35008">MIRFALIAASVLGFALTAAVGNLLLPLLRTLAPPEGEGQDAPRPQRRDGAPDEDDGGDPPTPGPRGLPAMGGLCFIIGALAAVGVGWAVVCLVQPELLGGGLTGRLILGLGCGFLLGAAGLMDDLARLRPRQVLGLRTGPRLALEGAAAAAASAALWAGGAMPTGLRLPAVGYVELGAAAAPLWALLLLALAESARLSGHADGAAAGAAFVAMLGLMGAETVLGFFPLAVLPAALAGALMAFLLWNFYPARLLPGSVGCLFLAGAVGGIPLSIGRADLALALALPFWAEGLAALLQGAWRRWKGRPLFKAGSLSLWLQKRGGAVSAFYVFCALALLGVLAALRAAQL</sequence>
<evidence type="ECO:0000313" key="9">
    <source>
        <dbReference type="EMBL" id="HJB59169.1"/>
    </source>
</evidence>
<evidence type="ECO:0000256" key="3">
    <source>
        <dbReference type="ARBA" id="ARBA00022679"/>
    </source>
</evidence>
<dbReference type="Proteomes" id="UP000824211">
    <property type="component" value="Unassembled WGS sequence"/>
</dbReference>
<keyword evidence="3 9" id="KW-0808">Transferase</keyword>
<dbReference type="Pfam" id="PF00953">
    <property type="entry name" value="Glycos_transf_4"/>
    <property type="match status" value="1"/>
</dbReference>
<dbReference type="PANTHER" id="PTHR22926:SF3">
    <property type="entry name" value="UNDECAPRENYL-PHOSPHATE ALPHA-N-ACETYLGLUCOSAMINYL 1-PHOSPHATE TRANSFERASE"/>
    <property type="match status" value="1"/>
</dbReference>
<feature type="region of interest" description="Disordered" evidence="7">
    <location>
        <begin position="34"/>
        <end position="64"/>
    </location>
</feature>
<reference evidence="9" key="1">
    <citation type="journal article" date="2021" name="PeerJ">
        <title>Extensive microbial diversity within the chicken gut microbiome revealed by metagenomics and culture.</title>
        <authorList>
            <person name="Gilroy R."/>
            <person name="Ravi A."/>
            <person name="Getino M."/>
            <person name="Pursley I."/>
            <person name="Horton D.L."/>
            <person name="Alikhan N.F."/>
            <person name="Baker D."/>
            <person name="Gharbi K."/>
            <person name="Hall N."/>
            <person name="Watson M."/>
            <person name="Adriaenssens E.M."/>
            <person name="Foster-Nyarko E."/>
            <person name="Jarju S."/>
            <person name="Secka A."/>
            <person name="Antonio M."/>
            <person name="Oren A."/>
            <person name="Chaudhuri R.R."/>
            <person name="La Ragione R."/>
            <person name="Hildebrand F."/>
            <person name="Pallen M.J."/>
        </authorList>
    </citation>
    <scope>NUCLEOTIDE SEQUENCE</scope>
    <source>
        <strain evidence="9">ChiHjej9B8-13557</strain>
    </source>
</reference>
<evidence type="ECO:0000256" key="2">
    <source>
        <dbReference type="ARBA" id="ARBA00022475"/>
    </source>
</evidence>
<organism evidence="9 10">
    <name type="scientific">Candidatus Faecalibacterium faecipullorum</name>
    <dbReference type="NCBI Taxonomy" id="2838578"/>
    <lineage>
        <taxon>Bacteria</taxon>
        <taxon>Bacillati</taxon>
        <taxon>Bacillota</taxon>
        <taxon>Clostridia</taxon>
        <taxon>Eubacteriales</taxon>
        <taxon>Oscillospiraceae</taxon>
        <taxon>Faecalibacterium</taxon>
    </lineage>
</organism>
<reference evidence="9" key="2">
    <citation type="submission" date="2021-04" db="EMBL/GenBank/DDBJ databases">
        <authorList>
            <person name="Gilroy R."/>
        </authorList>
    </citation>
    <scope>NUCLEOTIDE SEQUENCE</scope>
    <source>
        <strain evidence="9">ChiHjej9B8-13557</strain>
    </source>
</reference>
<keyword evidence="2" id="KW-1003">Cell membrane</keyword>
<keyword evidence="6 8" id="KW-0472">Membrane</keyword>
<evidence type="ECO:0000256" key="8">
    <source>
        <dbReference type="SAM" id="Phobius"/>
    </source>
</evidence>
<evidence type="ECO:0000256" key="1">
    <source>
        <dbReference type="ARBA" id="ARBA00004651"/>
    </source>
</evidence>
<proteinExistence type="predicted"/>
<feature type="transmembrane region" description="Helical" evidence="8">
    <location>
        <begin position="320"/>
        <end position="342"/>
    </location>
</feature>
<keyword evidence="5 8" id="KW-1133">Transmembrane helix</keyword>
<feature type="transmembrane region" description="Helical" evidence="8">
    <location>
        <begin position="225"/>
        <end position="245"/>
    </location>
</feature>
<dbReference type="GO" id="GO:0044038">
    <property type="term" value="P:cell wall macromolecule biosynthetic process"/>
    <property type="evidence" value="ECO:0007669"/>
    <property type="project" value="TreeGrafter"/>
</dbReference>